<dbReference type="PANTHER" id="PTHR33841:SF1">
    <property type="entry name" value="DNA METHYLTRANSFERASE A"/>
    <property type="match status" value="1"/>
</dbReference>
<name>A0ABT1BVH2_9BACT</name>
<proteinExistence type="predicted"/>
<dbReference type="InterPro" id="IPR050953">
    <property type="entry name" value="N4_N6_ade-DNA_methylase"/>
</dbReference>
<dbReference type="RefSeq" id="WP_252760440.1">
    <property type="nucleotide sequence ID" value="NZ_JAMXLY010000011.1"/>
</dbReference>
<evidence type="ECO:0000259" key="6">
    <source>
        <dbReference type="Pfam" id="PF07669"/>
    </source>
</evidence>
<dbReference type="GO" id="GO:0008168">
    <property type="term" value="F:methyltransferase activity"/>
    <property type="evidence" value="ECO:0007669"/>
    <property type="project" value="UniProtKB-KW"/>
</dbReference>
<evidence type="ECO:0000256" key="4">
    <source>
        <dbReference type="ARBA" id="ARBA00022691"/>
    </source>
</evidence>
<dbReference type="InterPro" id="IPR011639">
    <property type="entry name" value="MethylTrfase_TaqI-like_dom"/>
</dbReference>
<dbReference type="PRINTS" id="PR00507">
    <property type="entry name" value="N12N6MTFRASE"/>
</dbReference>
<evidence type="ECO:0000256" key="5">
    <source>
        <dbReference type="ARBA" id="ARBA00047942"/>
    </source>
</evidence>
<comment type="catalytic activity">
    <reaction evidence="5">
        <text>a 2'-deoxyadenosine in DNA + S-adenosyl-L-methionine = an N(6)-methyl-2'-deoxyadenosine in DNA + S-adenosyl-L-homocysteine + H(+)</text>
        <dbReference type="Rhea" id="RHEA:15197"/>
        <dbReference type="Rhea" id="RHEA-COMP:12418"/>
        <dbReference type="Rhea" id="RHEA-COMP:12419"/>
        <dbReference type="ChEBI" id="CHEBI:15378"/>
        <dbReference type="ChEBI" id="CHEBI:57856"/>
        <dbReference type="ChEBI" id="CHEBI:59789"/>
        <dbReference type="ChEBI" id="CHEBI:90615"/>
        <dbReference type="ChEBI" id="CHEBI:90616"/>
        <dbReference type="EC" id="2.1.1.72"/>
    </reaction>
</comment>
<dbReference type="SUPFAM" id="SSF53335">
    <property type="entry name" value="S-adenosyl-L-methionine-dependent methyltransferases"/>
    <property type="match status" value="1"/>
</dbReference>
<evidence type="ECO:0000313" key="7">
    <source>
        <dbReference type="EMBL" id="MCO6025077.1"/>
    </source>
</evidence>
<evidence type="ECO:0000256" key="2">
    <source>
        <dbReference type="ARBA" id="ARBA00022603"/>
    </source>
</evidence>
<dbReference type="InterPro" id="IPR029063">
    <property type="entry name" value="SAM-dependent_MTases_sf"/>
</dbReference>
<dbReference type="InterPro" id="IPR002052">
    <property type="entry name" value="DNA_methylase_N6_adenine_CS"/>
</dbReference>
<dbReference type="Pfam" id="PF07669">
    <property type="entry name" value="Eco57I"/>
    <property type="match status" value="1"/>
</dbReference>
<evidence type="ECO:0000313" key="8">
    <source>
        <dbReference type="Proteomes" id="UP001204015"/>
    </source>
</evidence>
<keyword evidence="4" id="KW-0949">S-adenosyl-L-methionine</keyword>
<dbReference type="EMBL" id="JAMXLY010000011">
    <property type="protein sequence ID" value="MCO6025077.1"/>
    <property type="molecule type" value="Genomic_DNA"/>
</dbReference>
<dbReference type="PANTHER" id="PTHR33841">
    <property type="entry name" value="DNA METHYLTRANSFERASE YEEA-RELATED"/>
    <property type="match status" value="1"/>
</dbReference>
<accession>A0ABT1BVH2</accession>
<keyword evidence="8" id="KW-1185">Reference proteome</keyword>
<evidence type="ECO:0000256" key="3">
    <source>
        <dbReference type="ARBA" id="ARBA00022679"/>
    </source>
</evidence>
<dbReference type="Proteomes" id="UP001204015">
    <property type="component" value="Unassembled WGS sequence"/>
</dbReference>
<evidence type="ECO:0000256" key="1">
    <source>
        <dbReference type="ARBA" id="ARBA00011900"/>
    </source>
</evidence>
<protein>
    <recommendedName>
        <fullName evidence="1">site-specific DNA-methyltransferase (adenine-specific)</fullName>
        <ecNumber evidence="1">2.1.1.72</ecNumber>
    </recommendedName>
</protein>
<reference evidence="7 8" key="1">
    <citation type="submission" date="2022-06" db="EMBL/GenBank/DDBJ databases">
        <title>A taxonomic note on the genus Prevotella: Description of four novel genera and emended description of the genera Hallella and Xylanibacter.</title>
        <authorList>
            <person name="Hitch T.C.A."/>
        </authorList>
    </citation>
    <scope>NUCLEOTIDE SEQUENCE [LARGE SCALE GENOMIC DNA]</scope>
    <source>
        <strain evidence="7 8">DSM 100619</strain>
    </source>
</reference>
<dbReference type="Gene3D" id="3.40.50.150">
    <property type="entry name" value="Vaccinia Virus protein VP39"/>
    <property type="match status" value="1"/>
</dbReference>
<dbReference type="GO" id="GO:0032259">
    <property type="term" value="P:methylation"/>
    <property type="evidence" value="ECO:0007669"/>
    <property type="project" value="UniProtKB-KW"/>
</dbReference>
<dbReference type="PROSITE" id="PS00092">
    <property type="entry name" value="N6_MTASE"/>
    <property type="match status" value="1"/>
</dbReference>
<keyword evidence="3" id="KW-0808">Transferase</keyword>
<sequence>MIRLKKAEFVSYIKNNEFYPLFNEIGWNNHRGDSHLADITVNDVTYTFTAIAERDGFQILTCQVKQIPIASVYKKIDTKLQRYAHDYICIYFIPNTCHHLWVVPVNKVEKRDLVGVEYSNTKQSEFLYEKIDGFSFEPGEHTTIVDVREKVQGVFAVNSEKITKKFYDEFKKQHTTFARFIEGIDDEIDVKDNKNKQWYTSIMLNRLMFCYFIQKKGFLNGDVDYLQHKLHEVQEQEGQDEFFAFYLDFLIQLFHDGLNAPVHDAAFQQKFGCIPYLNGGLFDYHQLERQYQNIRIKDEAFQSLFDFFDKWEWHLDTRVSASGNDINPDVLGYIFEQYINDRAQMGAYYTKEDITEYIGRNTIIPFLLDKVKETSSEKSFAPDGEVWQMLQKSGTTYIYDAAKHGYSADWKEHLPKEIAIGLDTTQSDLLQRRSHWNEKTGEEFALPTEIWRETIDRLKRCDEIKNKIETGAIHEVNDFITYNLNLRSFTYDLLANTEDHLLIEHFYHALQKITILDPTCGSGAFLFAAMNILEPLYEICIDRMESFHEQNKNLFKDELGEISNKYRSNIQYFIYKSIILRNLYGVDIMVEATEIAKLRLFLKMVAVVEVDKRAENMGLDPLPDIDFNIRCGNTLVGYATEQQLNDAINYGDAFAKAELKNKVADAMDKVAHTYQTFKWLQINQSDNMRAYKEAKKELKKRLASLNKVLNRHLYRSTSNQPYEVWLKNTQPFHWIAEFYDIIKGEQGFDVIIGNPPYVEYNKKVKGLAISDLYKLENYKTLSCGNMYAYVMERSKEIMAGNAYISMIVPLSGHSTERMAPLVTNFYEKFGLHLHLNLSADANPQKLFEGVKFRLSIFFATNNGKGRYSTKYTRWQAEERKFLFQALIHFNNIEDYQYQNIIPKIPSPLFINIVKKINADKTQVFSNIGDKYCLYNDAPINWMRAHSFIPYFCSERDGKIISRHLKKMYFKTDEDKEVGCAVINSTLFLIWWITHSSCYNLNSTELYSFKLNINSNIKNRLVLLNKNLSKDMLINSKRRVYVYKSTGRVEYDEFYMKLSKPIIDEIDKVLAKHYGFTEEELDFIINYDIKYRMGDELNEE</sequence>
<dbReference type="EC" id="2.1.1.72" evidence="1"/>
<feature type="domain" description="Type II methyltransferase M.TaqI-like" evidence="6">
    <location>
        <begin position="582"/>
        <end position="810"/>
    </location>
</feature>
<comment type="caution">
    <text evidence="7">The sequence shown here is derived from an EMBL/GenBank/DDBJ whole genome shotgun (WGS) entry which is preliminary data.</text>
</comment>
<organism evidence="7 8">
    <name type="scientific">Segatella cerevisiae</name>
    <dbReference type="NCBI Taxonomy" id="2053716"/>
    <lineage>
        <taxon>Bacteria</taxon>
        <taxon>Pseudomonadati</taxon>
        <taxon>Bacteroidota</taxon>
        <taxon>Bacteroidia</taxon>
        <taxon>Bacteroidales</taxon>
        <taxon>Prevotellaceae</taxon>
        <taxon>Segatella</taxon>
    </lineage>
</organism>
<keyword evidence="2 7" id="KW-0489">Methyltransferase</keyword>
<gene>
    <name evidence="7" type="ORF">NG821_04355</name>
</gene>